<dbReference type="Proteomes" id="UP000467124">
    <property type="component" value="Unassembled WGS sequence"/>
</dbReference>
<evidence type="ECO:0000313" key="1">
    <source>
        <dbReference type="EMBL" id="MYR34687.1"/>
    </source>
</evidence>
<reference evidence="1 2" key="1">
    <citation type="journal article" date="2019" name="Nat. Commun.">
        <title>The antimicrobial potential of Streptomyces from insect microbiomes.</title>
        <authorList>
            <person name="Chevrette M.G."/>
            <person name="Carlson C.M."/>
            <person name="Ortega H.E."/>
            <person name="Thomas C."/>
            <person name="Ananiev G.E."/>
            <person name="Barns K.J."/>
            <person name="Book A.J."/>
            <person name="Cagnazzo J."/>
            <person name="Carlos C."/>
            <person name="Flanigan W."/>
            <person name="Grubbs K.J."/>
            <person name="Horn H.A."/>
            <person name="Hoffmann F.M."/>
            <person name="Klassen J.L."/>
            <person name="Knack J.J."/>
            <person name="Lewin G.R."/>
            <person name="McDonald B.R."/>
            <person name="Muller L."/>
            <person name="Melo W.G.P."/>
            <person name="Pinto-Tomas A.A."/>
            <person name="Schmitz A."/>
            <person name="Wendt-Pienkowski E."/>
            <person name="Wildman S."/>
            <person name="Zhao M."/>
            <person name="Zhang F."/>
            <person name="Bugni T.S."/>
            <person name="Andes D.R."/>
            <person name="Pupo M.T."/>
            <person name="Currie C.R."/>
        </authorList>
    </citation>
    <scope>NUCLEOTIDE SEQUENCE [LARGE SCALE GENOMIC DNA]</scope>
    <source>
        <strain evidence="1 2">SID5840</strain>
    </source>
</reference>
<sequence>MSQPIPTRNRSLFLLDRNYHEVRVLLLIRSVAEVCDGVGHVDGLGQLAKLDFLVRYPRFASRVLDGLDPDDPRLHVEVSDARSVETPMRRHRYGPWDERYYTVVGALLGRGLLLRGTDGRARVTLKPSARGTEVARDAADTYAWAAVSDRCRAVAEAAGGLSGNRIAGLIQARLSLNEEHDFGDLIT</sequence>
<protein>
    <submittedName>
        <fullName evidence="1">Uncharacterized protein</fullName>
    </submittedName>
</protein>
<dbReference type="AlphaFoldDB" id="A0A7K2IXZ2"/>
<organism evidence="1 2">
    <name type="scientific">Nocardiopsis alba</name>
    <dbReference type="NCBI Taxonomy" id="53437"/>
    <lineage>
        <taxon>Bacteria</taxon>
        <taxon>Bacillati</taxon>
        <taxon>Actinomycetota</taxon>
        <taxon>Actinomycetes</taxon>
        <taxon>Streptosporangiales</taxon>
        <taxon>Nocardiopsidaceae</taxon>
        <taxon>Nocardiopsis</taxon>
    </lineage>
</organism>
<evidence type="ECO:0000313" key="2">
    <source>
        <dbReference type="Proteomes" id="UP000467124"/>
    </source>
</evidence>
<gene>
    <name evidence="1" type="ORF">GTW20_21150</name>
</gene>
<name>A0A7K2IXZ2_9ACTN</name>
<dbReference type="RefSeq" id="WP_161111652.1">
    <property type="nucleotide sequence ID" value="NZ_WWHY01000001.1"/>
</dbReference>
<comment type="caution">
    <text evidence="1">The sequence shown here is derived from an EMBL/GenBank/DDBJ whole genome shotgun (WGS) entry which is preliminary data.</text>
</comment>
<dbReference type="EMBL" id="WWHY01000001">
    <property type="protein sequence ID" value="MYR34687.1"/>
    <property type="molecule type" value="Genomic_DNA"/>
</dbReference>
<accession>A0A7K2IXZ2</accession>
<proteinExistence type="predicted"/>